<name>A0AAW7JFY0_9BACT</name>
<dbReference type="SUPFAM" id="SSF52540">
    <property type="entry name" value="P-loop containing nucleoside triphosphate hydrolases"/>
    <property type="match status" value="1"/>
</dbReference>
<keyword evidence="2" id="KW-0547">Nucleotide-binding</keyword>
<comment type="caution">
    <text evidence="6">The sequence shown here is derived from an EMBL/GenBank/DDBJ whole genome shotgun (WGS) entry which is preliminary data.</text>
</comment>
<evidence type="ECO:0000313" key="8">
    <source>
        <dbReference type="Proteomes" id="UP001168478"/>
    </source>
</evidence>
<reference evidence="6" key="1">
    <citation type="submission" date="2023-06" db="EMBL/GenBank/DDBJ databases">
        <authorList>
            <person name="Zeman M."/>
            <person name="Kubasova T."/>
            <person name="Jahodarova E."/>
            <person name="Nykrynova M."/>
            <person name="Rychlik I."/>
        </authorList>
    </citation>
    <scope>NUCLEOTIDE SEQUENCE</scope>
    <source>
        <strain evidence="6">ET15</strain>
        <strain evidence="5">ET37</strain>
    </source>
</reference>
<keyword evidence="7" id="KW-1185">Reference proteome</keyword>
<evidence type="ECO:0000313" key="7">
    <source>
        <dbReference type="Proteomes" id="UP001167831"/>
    </source>
</evidence>
<dbReference type="InterPro" id="IPR051782">
    <property type="entry name" value="ABC_Transporter_VariousFunc"/>
</dbReference>
<evidence type="ECO:0000256" key="3">
    <source>
        <dbReference type="ARBA" id="ARBA00022840"/>
    </source>
</evidence>
<feature type="domain" description="ABC transporter" evidence="4">
    <location>
        <begin position="3"/>
        <end position="242"/>
    </location>
</feature>
<evidence type="ECO:0000313" key="6">
    <source>
        <dbReference type="EMBL" id="MDN0024744.1"/>
    </source>
</evidence>
<keyword evidence="3 6" id="KW-0067">ATP-binding</keyword>
<reference evidence="6" key="2">
    <citation type="submission" date="2023-08" db="EMBL/GenBank/DDBJ databases">
        <title>Identification and characterization of horizontal gene transfer across gut microbiota members of farm animals based on homology search.</title>
        <authorList>
            <person name="Schwarzerova J."/>
            <person name="Nykrynova M."/>
            <person name="Jureckova K."/>
            <person name="Cejkova D."/>
            <person name="Rychlik I."/>
        </authorList>
    </citation>
    <scope>NUCLEOTIDE SEQUENCE</scope>
    <source>
        <strain evidence="6">ET15</strain>
        <strain evidence="5">ET37</strain>
    </source>
</reference>
<keyword evidence="1" id="KW-0813">Transport</keyword>
<dbReference type="Proteomes" id="UP001168478">
    <property type="component" value="Unassembled WGS sequence"/>
</dbReference>
<dbReference type="PANTHER" id="PTHR42939:SF1">
    <property type="entry name" value="ABC TRANSPORTER ATP-BINDING PROTEIN ALBC-RELATED"/>
    <property type="match status" value="1"/>
</dbReference>
<dbReference type="PANTHER" id="PTHR42939">
    <property type="entry name" value="ABC TRANSPORTER ATP-BINDING PROTEIN ALBC-RELATED"/>
    <property type="match status" value="1"/>
</dbReference>
<dbReference type="EMBL" id="JAUEIF010000002">
    <property type="protein sequence ID" value="MDN0024744.1"/>
    <property type="molecule type" value="Genomic_DNA"/>
</dbReference>
<gene>
    <name evidence="5" type="ORF">QVN81_10160</name>
    <name evidence="6" type="ORF">QVN84_04295</name>
</gene>
<dbReference type="PROSITE" id="PS50893">
    <property type="entry name" value="ABC_TRANSPORTER_2"/>
    <property type="match status" value="1"/>
</dbReference>
<dbReference type="Gene3D" id="3.40.50.300">
    <property type="entry name" value="P-loop containing nucleotide triphosphate hydrolases"/>
    <property type="match status" value="1"/>
</dbReference>
<dbReference type="EMBL" id="JAUEIE010000011">
    <property type="protein sequence ID" value="MDN0023381.1"/>
    <property type="molecule type" value="Genomic_DNA"/>
</dbReference>
<evidence type="ECO:0000259" key="4">
    <source>
        <dbReference type="PROSITE" id="PS50893"/>
    </source>
</evidence>
<evidence type="ECO:0000313" key="5">
    <source>
        <dbReference type="EMBL" id="MDN0023381.1"/>
    </source>
</evidence>
<dbReference type="Pfam" id="PF00005">
    <property type="entry name" value="ABC_tran"/>
    <property type="match status" value="1"/>
</dbReference>
<accession>A0AAW7JFY0</accession>
<proteinExistence type="predicted"/>
<dbReference type="Proteomes" id="UP001167831">
    <property type="component" value="Unassembled WGS sequence"/>
</dbReference>
<dbReference type="SMART" id="SM00382">
    <property type="entry name" value="AAA"/>
    <property type="match status" value="1"/>
</dbReference>
<organism evidence="6 8">
    <name type="scientific">Leyella lascolaii</name>
    <dbReference type="NCBI Taxonomy" id="1776379"/>
    <lineage>
        <taxon>Bacteria</taxon>
        <taxon>Pseudomonadati</taxon>
        <taxon>Bacteroidota</taxon>
        <taxon>Bacteroidia</taxon>
        <taxon>Bacteroidales</taxon>
        <taxon>Prevotellaceae</taxon>
        <taxon>Leyella</taxon>
    </lineage>
</organism>
<dbReference type="InterPro" id="IPR003439">
    <property type="entry name" value="ABC_transporter-like_ATP-bd"/>
</dbReference>
<dbReference type="InterPro" id="IPR027417">
    <property type="entry name" value="P-loop_NTPase"/>
</dbReference>
<evidence type="ECO:0000256" key="1">
    <source>
        <dbReference type="ARBA" id="ARBA00022448"/>
    </source>
</evidence>
<dbReference type="CDD" id="cd03230">
    <property type="entry name" value="ABC_DR_subfamily_A"/>
    <property type="match status" value="1"/>
</dbReference>
<dbReference type="RefSeq" id="WP_286686037.1">
    <property type="nucleotide sequence ID" value="NZ_JAUEIE010000011.1"/>
</dbReference>
<dbReference type="InterPro" id="IPR017871">
    <property type="entry name" value="ABC_transporter-like_CS"/>
</dbReference>
<protein>
    <submittedName>
        <fullName evidence="6">ABC transporter ATP-binding protein</fullName>
    </submittedName>
</protein>
<evidence type="ECO:0000256" key="2">
    <source>
        <dbReference type="ARBA" id="ARBA00022741"/>
    </source>
</evidence>
<dbReference type="AlphaFoldDB" id="A0AAW7JFY0"/>
<dbReference type="GO" id="GO:0005524">
    <property type="term" value="F:ATP binding"/>
    <property type="evidence" value="ECO:0007669"/>
    <property type="project" value="UniProtKB-KW"/>
</dbReference>
<dbReference type="GO" id="GO:0016887">
    <property type="term" value="F:ATP hydrolysis activity"/>
    <property type="evidence" value="ECO:0007669"/>
    <property type="project" value="InterPro"/>
</dbReference>
<dbReference type="PROSITE" id="PS00211">
    <property type="entry name" value="ABC_TRANSPORTER_1"/>
    <property type="match status" value="1"/>
</dbReference>
<dbReference type="InterPro" id="IPR003593">
    <property type="entry name" value="AAA+_ATPase"/>
</dbReference>
<sequence>MEINISNLKKKYGDKTAVDISDFNVPKGQIIGLLGNNGAGKTTLFRLMLDLTEANEGSVCMTFDTPTESSTDATLKIDPSESEEWKRYTGAYIDESFLIDFLTPEEYFGFIGRVCDMTKEQTQERIDSFEAFMGNEILGQKKFIRDFSAGNKQKIGIIAAMLNRPQLLVLDEPFNFLDPSSQMMLKKIIRDYNQESGATIFISSHNLQHTVDLSTRVVLLEHGVIIKDLSNSDGSAEKELEDYFRI</sequence>